<keyword evidence="1" id="KW-0328">Glycosyltransferase</keyword>
<dbReference type="Pfam" id="PF13692">
    <property type="entry name" value="Glyco_trans_1_4"/>
    <property type="match status" value="1"/>
</dbReference>
<comment type="caution">
    <text evidence="3">The sequence shown here is derived from an EMBL/GenBank/DDBJ whole genome shotgun (WGS) entry which is preliminary data.</text>
</comment>
<evidence type="ECO:0000256" key="2">
    <source>
        <dbReference type="ARBA" id="ARBA00022679"/>
    </source>
</evidence>
<dbReference type="Gene3D" id="3.40.50.2000">
    <property type="entry name" value="Glycogen Phosphorylase B"/>
    <property type="match status" value="2"/>
</dbReference>
<dbReference type="PANTHER" id="PTHR12526:SF510">
    <property type="entry name" value="D-INOSITOL 3-PHOSPHATE GLYCOSYLTRANSFERASE"/>
    <property type="match status" value="1"/>
</dbReference>
<reference evidence="3" key="1">
    <citation type="journal article" date="2021" name="PeerJ">
        <title>Extensive microbial diversity within the chicken gut microbiome revealed by metagenomics and culture.</title>
        <authorList>
            <person name="Gilroy R."/>
            <person name="Ravi A."/>
            <person name="Getino M."/>
            <person name="Pursley I."/>
            <person name="Horton D.L."/>
            <person name="Alikhan N.F."/>
            <person name="Baker D."/>
            <person name="Gharbi K."/>
            <person name="Hall N."/>
            <person name="Watson M."/>
            <person name="Adriaenssens E.M."/>
            <person name="Foster-Nyarko E."/>
            <person name="Jarju S."/>
            <person name="Secka A."/>
            <person name="Antonio M."/>
            <person name="Oren A."/>
            <person name="Chaudhuri R.R."/>
            <person name="La Ragione R."/>
            <person name="Hildebrand F."/>
            <person name="Pallen M.J."/>
        </authorList>
    </citation>
    <scope>NUCLEOTIDE SEQUENCE</scope>
    <source>
        <strain evidence="3">ChiHecec2B26-446</strain>
    </source>
</reference>
<accession>A0A9D1PXD5</accession>
<dbReference type="PANTHER" id="PTHR12526">
    <property type="entry name" value="GLYCOSYLTRANSFERASE"/>
    <property type="match status" value="1"/>
</dbReference>
<evidence type="ECO:0000313" key="3">
    <source>
        <dbReference type="EMBL" id="HIW01021.1"/>
    </source>
</evidence>
<dbReference type="AlphaFoldDB" id="A0A9D1PXD5"/>
<protein>
    <submittedName>
        <fullName evidence="3">Glycosyltransferase</fullName>
    </submittedName>
</protein>
<evidence type="ECO:0000256" key="1">
    <source>
        <dbReference type="ARBA" id="ARBA00022676"/>
    </source>
</evidence>
<reference evidence="3" key="2">
    <citation type="submission" date="2021-04" db="EMBL/GenBank/DDBJ databases">
        <authorList>
            <person name="Gilroy R."/>
        </authorList>
    </citation>
    <scope>NUCLEOTIDE SEQUENCE</scope>
    <source>
        <strain evidence="3">ChiHecec2B26-446</strain>
    </source>
</reference>
<dbReference type="GO" id="GO:0016757">
    <property type="term" value="F:glycosyltransferase activity"/>
    <property type="evidence" value="ECO:0007669"/>
    <property type="project" value="UniProtKB-KW"/>
</dbReference>
<dbReference type="Proteomes" id="UP000886752">
    <property type="component" value="Unassembled WGS sequence"/>
</dbReference>
<evidence type="ECO:0000313" key="4">
    <source>
        <dbReference type="Proteomes" id="UP000886752"/>
    </source>
</evidence>
<sequence>MPDQHSVTPGSSTKNSTPRLAVLLLWYPLFTQPFIFRDIEALKQHLPVHVYTLYGRNLRLCSREMCQAADEATRLGIRALPRILWSVLRLAFRHPVRLVRLFADNVCCRWSSLEILGENLWAFLCGLHLAPLLQKEGIDLLYAPWPRGTTTAARTIFQCTGIGYVTSARGDNLNPADPDLVVKLRDACAVRTNNQADAGRIRDLLAGTTSHGRTPQVAVIYNSLTLHVDRLAPLPMRPPVRLLAAGRFDVTKGFDVLLRACAELARNNVDFRLTLVGGGGAMMGLGKLDSTLHALCRDLHLEDRVTFPGLVSHDTFPDILRAHDIFAAPCVIAPTGQRDGIPNTVIEAMSFGLPVVASNVNALPEIVRHRETGLLVPPGNPTLLALALQELIDHPEQARCYGARAAQLARELFSQQTNGSQLASLFIQAHRERT</sequence>
<proteinExistence type="predicted"/>
<name>A0A9D1PXD5_9BACT</name>
<dbReference type="SUPFAM" id="SSF53756">
    <property type="entry name" value="UDP-Glycosyltransferase/glycogen phosphorylase"/>
    <property type="match status" value="1"/>
</dbReference>
<dbReference type="CDD" id="cd03801">
    <property type="entry name" value="GT4_PimA-like"/>
    <property type="match status" value="1"/>
</dbReference>
<gene>
    <name evidence="3" type="ORF">H9894_07525</name>
</gene>
<dbReference type="EMBL" id="DXHV01000070">
    <property type="protein sequence ID" value="HIW01021.1"/>
    <property type="molecule type" value="Genomic_DNA"/>
</dbReference>
<organism evidence="3 4">
    <name type="scientific">Candidatus Desulfovibrio intestinipullorum</name>
    <dbReference type="NCBI Taxonomy" id="2838536"/>
    <lineage>
        <taxon>Bacteria</taxon>
        <taxon>Pseudomonadati</taxon>
        <taxon>Thermodesulfobacteriota</taxon>
        <taxon>Desulfovibrionia</taxon>
        <taxon>Desulfovibrionales</taxon>
        <taxon>Desulfovibrionaceae</taxon>
        <taxon>Desulfovibrio</taxon>
    </lineage>
</organism>
<keyword evidence="2" id="KW-0808">Transferase</keyword>